<dbReference type="GO" id="GO:0008999">
    <property type="term" value="F:protein-N-terminal-alanine acetyltransferase activity"/>
    <property type="evidence" value="ECO:0007669"/>
    <property type="project" value="TreeGrafter"/>
</dbReference>
<dbReference type="InterPro" id="IPR016181">
    <property type="entry name" value="Acyl_CoA_acyltransferase"/>
</dbReference>
<dbReference type="Pfam" id="PF13302">
    <property type="entry name" value="Acetyltransf_3"/>
    <property type="match status" value="1"/>
</dbReference>
<dbReference type="PANTHER" id="PTHR43792:SF9">
    <property type="entry name" value="RIBOSOMAL-PROTEIN-ALANINE ACETYLTRANSFERASE"/>
    <property type="match status" value="1"/>
</dbReference>
<evidence type="ECO:0000313" key="3">
    <source>
        <dbReference type="Proteomes" id="UP000053681"/>
    </source>
</evidence>
<dbReference type="PANTHER" id="PTHR43792">
    <property type="entry name" value="GNAT FAMILY, PUTATIVE (AFU_ORTHOLOGUE AFUA_3G00765)-RELATED-RELATED"/>
    <property type="match status" value="1"/>
</dbReference>
<organism evidence="2 3">
    <name type="scientific">Priestia veravalensis</name>
    <dbReference type="NCBI Taxonomy" id="1414648"/>
    <lineage>
        <taxon>Bacteria</taxon>
        <taxon>Bacillati</taxon>
        <taxon>Bacillota</taxon>
        <taxon>Bacilli</taxon>
        <taxon>Bacillales</taxon>
        <taxon>Bacillaceae</taxon>
        <taxon>Priestia</taxon>
    </lineage>
</organism>
<evidence type="ECO:0000259" key="1">
    <source>
        <dbReference type="PROSITE" id="PS51186"/>
    </source>
</evidence>
<dbReference type="RefSeq" id="WP_061786471.1">
    <property type="nucleotide sequence ID" value="NZ_KQ758701.1"/>
</dbReference>
<reference evidence="2 3" key="1">
    <citation type="submission" date="2015-11" db="EMBL/GenBank/DDBJ databases">
        <title>Bacillus caseinolyticus sp nov.</title>
        <authorList>
            <person name="Dastager S.G."/>
            <person name="Mawlankar R."/>
        </authorList>
    </citation>
    <scope>NUCLEOTIDE SEQUENCE [LARGE SCALE GENOMIC DNA]</scope>
    <source>
        <strain evidence="2 3">SGD-V-76</strain>
    </source>
</reference>
<sequence>MVIEKFLSEIPLLETQSLLLRKITLDDVDDIFEFSSDIEVAHHMTWEANRNKEETLNNFVNVVIEGYKRGQSADWAIVHKGSNKVIGTCAFVDWSNQHSKAEVGYVLNKNYWGYGFATEALSELIKFGFECISLNRIEGGCDIDNIGSENVMLKVGMKFEGILRKNEFIKGKFRDTKIFAILKEDFYS</sequence>
<accession>A0A0V8JIC1</accession>
<feature type="domain" description="N-acetyltransferase" evidence="1">
    <location>
        <begin position="18"/>
        <end position="175"/>
    </location>
</feature>
<comment type="caution">
    <text evidence="2">The sequence shown here is derived from an EMBL/GenBank/DDBJ whole genome shotgun (WGS) entry which is preliminary data.</text>
</comment>
<dbReference type="GO" id="GO:0005737">
    <property type="term" value="C:cytoplasm"/>
    <property type="evidence" value="ECO:0007669"/>
    <property type="project" value="TreeGrafter"/>
</dbReference>
<keyword evidence="2" id="KW-0808">Transferase</keyword>
<dbReference type="InterPro" id="IPR051531">
    <property type="entry name" value="N-acetyltransferase"/>
</dbReference>
<evidence type="ECO:0000313" key="2">
    <source>
        <dbReference type="EMBL" id="KSU86416.1"/>
    </source>
</evidence>
<dbReference type="InterPro" id="IPR000182">
    <property type="entry name" value="GNAT_dom"/>
</dbReference>
<dbReference type="Gene3D" id="3.40.630.30">
    <property type="match status" value="1"/>
</dbReference>
<proteinExistence type="predicted"/>
<dbReference type="PROSITE" id="PS51186">
    <property type="entry name" value="GNAT"/>
    <property type="match status" value="1"/>
</dbReference>
<dbReference type="Proteomes" id="UP000053681">
    <property type="component" value="Unassembled WGS sequence"/>
</dbReference>
<gene>
    <name evidence="2" type="ORF">AS180_18705</name>
</gene>
<dbReference type="SUPFAM" id="SSF55729">
    <property type="entry name" value="Acyl-CoA N-acyltransferases (Nat)"/>
    <property type="match status" value="1"/>
</dbReference>
<keyword evidence="3" id="KW-1185">Reference proteome</keyword>
<name>A0A0V8JIC1_9BACI</name>
<dbReference type="AlphaFoldDB" id="A0A0V8JIC1"/>
<dbReference type="EMBL" id="LNQP01000086">
    <property type="protein sequence ID" value="KSU86416.1"/>
    <property type="molecule type" value="Genomic_DNA"/>
</dbReference>
<protein>
    <submittedName>
        <fullName evidence="2">GCN5 family acetyltransferase</fullName>
    </submittedName>
</protein>